<reference evidence="3" key="1">
    <citation type="submission" date="2021-01" db="EMBL/GenBank/DDBJ databases">
        <authorList>
            <person name="Corre E."/>
            <person name="Pelletier E."/>
            <person name="Niang G."/>
            <person name="Scheremetjew M."/>
            <person name="Finn R."/>
            <person name="Kale V."/>
            <person name="Holt S."/>
            <person name="Cochrane G."/>
            <person name="Meng A."/>
            <person name="Brown T."/>
            <person name="Cohen L."/>
        </authorList>
    </citation>
    <scope>NUCLEOTIDE SEQUENCE</scope>
    <source>
        <strain evidence="3">SM1012Den-03</strain>
    </source>
</reference>
<dbReference type="SMART" id="SM00244">
    <property type="entry name" value="PHB"/>
    <property type="match status" value="1"/>
</dbReference>
<dbReference type="InterPro" id="IPR001107">
    <property type="entry name" value="Band_7"/>
</dbReference>
<feature type="region of interest" description="Disordered" evidence="1">
    <location>
        <begin position="360"/>
        <end position="381"/>
    </location>
</feature>
<dbReference type="PANTHER" id="PTHR43327:SF31">
    <property type="entry name" value="HYPERSENSITIVE-INDUCED RESPONSE PROTEIN 2"/>
    <property type="match status" value="1"/>
</dbReference>
<dbReference type="InterPro" id="IPR036013">
    <property type="entry name" value="Band_7/SPFH_dom_sf"/>
</dbReference>
<gene>
    <name evidence="3" type="ORF">SMAR0320_LOCUS5076</name>
</gene>
<proteinExistence type="predicted"/>
<dbReference type="EMBL" id="HBGZ01007164">
    <property type="protein sequence ID" value="CAD9585742.1"/>
    <property type="molecule type" value="Transcribed_RNA"/>
</dbReference>
<feature type="domain" description="Band 7" evidence="2">
    <location>
        <begin position="108"/>
        <end position="267"/>
    </location>
</feature>
<name>A0A7S2KSX6_9STRA</name>
<evidence type="ECO:0000313" key="3">
    <source>
        <dbReference type="EMBL" id="CAD9585742.1"/>
    </source>
</evidence>
<dbReference type="Pfam" id="PF01145">
    <property type="entry name" value="Band_7"/>
    <property type="match status" value="1"/>
</dbReference>
<dbReference type="Gene3D" id="3.30.479.30">
    <property type="entry name" value="Band 7 domain"/>
    <property type="match status" value="1"/>
</dbReference>
<protein>
    <recommendedName>
        <fullName evidence="2">Band 7 domain-containing protein</fullName>
    </recommendedName>
</protein>
<dbReference type="InterPro" id="IPR050710">
    <property type="entry name" value="Band7/mec-2_domain"/>
</dbReference>
<dbReference type="CDD" id="cd03407">
    <property type="entry name" value="SPFH_like_u4"/>
    <property type="match status" value="1"/>
</dbReference>
<dbReference type="AlphaFoldDB" id="A0A7S2KSX6"/>
<evidence type="ECO:0000256" key="1">
    <source>
        <dbReference type="SAM" id="MobiDB-lite"/>
    </source>
</evidence>
<evidence type="ECO:0000259" key="2">
    <source>
        <dbReference type="SMART" id="SM00244"/>
    </source>
</evidence>
<accession>A0A7S2KSX6</accession>
<sequence>MESEISPLLSAEETSTTINAYASALQSRRSGSIGQRRFQRRSKIQPLQKTLSTSPPATNNYHPQRSPTSVPTQSSQHYSSLVQICASLPYHLLCIASPLCPPCCCLCCCLPCIKTSEYGILERFGKFDRIMKPGMHVIKWPMERIAGRVSVRIRQLDVDCVCKSWDHAFLNVSVTIQFQANVHQLFQSFYSLSSPSRQLISHTLDVLRSTLPTMSLDDIFASQESIALDLHRTLNGHMNQYGFTIQYALLTRIQPNDHVRQSMNEIEASKRIKESIPHRAEAIKLECVKKAEANAERAYLHGVGVARQRREIARGMVETVKSLNDNDDDTTSIISSKATMDLLLLTQYLDVLAAVGGSSKRAENESSSDHQNNGDDTSSTSLLLSHMPETVFQIRDAISTQFVAASNPVKVENLLEMV</sequence>
<feature type="compositionally biased region" description="Polar residues" evidence="1">
    <location>
        <begin position="45"/>
        <end position="73"/>
    </location>
</feature>
<dbReference type="PANTHER" id="PTHR43327">
    <property type="entry name" value="STOMATIN-LIKE PROTEIN 2, MITOCHONDRIAL"/>
    <property type="match status" value="1"/>
</dbReference>
<dbReference type="SUPFAM" id="SSF117892">
    <property type="entry name" value="Band 7/SPFH domain"/>
    <property type="match status" value="1"/>
</dbReference>
<organism evidence="3">
    <name type="scientific">Skeletonema marinoi</name>
    <dbReference type="NCBI Taxonomy" id="267567"/>
    <lineage>
        <taxon>Eukaryota</taxon>
        <taxon>Sar</taxon>
        <taxon>Stramenopiles</taxon>
        <taxon>Ochrophyta</taxon>
        <taxon>Bacillariophyta</taxon>
        <taxon>Coscinodiscophyceae</taxon>
        <taxon>Thalassiosirophycidae</taxon>
        <taxon>Thalassiosirales</taxon>
        <taxon>Skeletonemataceae</taxon>
        <taxon>Skeletonema</taxon>
        <taxon>Skeletonema marinoi-dohrnii complex</taxon>
    </lineage>
</organism>
<feature type="region of interest" description="Disordered" evidence="1">
    <location>
        <begin position="31"/>
        <end position="73"/>
    </location>
</feature>